<proteinExistence type="predicted"/>
<accession>A0A6V7PGK9</accession>
<name>A0A6V7PGK9_ANACO</name>
<reference evidence="1" key="1">
    <citation type="submission" date="2020-07" db="EMBL/GenBank/DDBJ databases">
        <authorList>
            <person name="Lin J."/>
        </authorList>
    </citation>
    <scope>NUCLEOTIDE SEQUENCE</scope>
</reference>
<evidence type="ECO:0000313" key="1">
    <source>
        <dbReference type="EMBL" id="CAD1829894.1"/>
    </source>
</evidence>
<protein>
    <submittedName>
        <fullName evidence="1">Uncharacterized protein</fullName>
    </submittedName>
</protein>
<dbReference type="AlphaFoldDB" id="A0A6V7PGK9"/>
<dbReference type="EMBL" id="LR862130">
    <property type="protein sequence ID" value="CAD1829894.1"/>
    <property type="molecule type" value="Genomic_DNA"/>
</dbReference>
<organism evidence="1">
    <name type="scientific">Ananas comosus var. bracteatus</name>
    <name type="common">red pineapple</name>
    <dbReference type="NCBI Taxonomy" id="296719"/>
    <lineage>
        <taxon>Eukaryota</taxon>
        <taxon>Viridiplantae</taxon>
        <taxon>Streptophyta</taxon>
        <taxon>Embryophyta</taxon>
        <taxon>Tracheophyta</taxon>
        <taxon>Spermatophyta</taxon>
        <taxon>Magnoliopsida</taxon>
        <taxon>Liliopsida</taxon>
        <taxon>Poales</taxon>
        <taxon>Bromeliaceae</taxon>
        <taxon>Bromelioideae</taxon>
        <taxon>Ananas</taxon>
    </lineage>
</organism>
<sequence>MTHLARLIDFRPWGSIHDRPTLGVWPDEVAVAKNLVGAAFRLPPINRASSSFVQEFHRTGDGVVKRKSSKRHDEVRRIEHRGCRRRGRDMAGDRVGGGVFGIALEDILGGGEVGTGEEDAAASGEDHDGSMGLPLHSGISSNTWWFCLRGLLVAREDGVTTSRRVLRQCGDRRGATLAVEVSRSDAGGAWVGEDRRGRPRLEHVQERAWVMERAVSMRLRPSRTALTTTQLGGGVVGDLLDGRHGVVDEDDGS</sequence>
<gene>
    <name evidence="1" type="ORF">CB5_LOCUS13105</name>
</gene>